<dbReference type="OrthoDB" id="9790784at2"/>
<dbReference type="RefSeq" id="WP_147164806.1">
    <property type="nucleotide sequence ID" value="NZ_BJZO01000110.1"/>
</dbReference>
<dbReference type="Proteomes" id="UP000321567">
    <property type="component" value="Unassembled WGS sequence"/>
</dbReference>
<dbReference type="AlphaFoldDB" id="A0A512HBF1"/>
<gene>
    <name evidence="1" type="ORF">ROR02_29100</name>
</gene>
<evidence type="ECO:0000313" key="2">
    <source>
        <dbReference type="Proteomes" id="UP000321567"/>
    </source>
</evidence>
<name>A0A512HBF1_9PROT</name>
<sequence>MDQKLRFWTAPAGALYDDLFVRDTFNDPGSIPSQGNPCQSPDIIPYRDQLLDWDTAVSRYNGPDLGEPIVTGGVNNIYVRARNLSREAASGTASLYYADASLFLLPNTWTRVNTASGSGTAPLVDGRGSPTIAAGWVALSSPAFLLTGLPPGAHYCTIAVLQTPAHPVTIPARFPSNAAFTQWVQDNPAVGWRNIDYAPNQKTQIIRTYRFGNTNQSPAYFHFRILGRGFATGTAVNAQCSNVACRIDQALTLPAPDAQGNQITGFDASAPANFSGDLVVTVTSPGGPFPDGARLSVTYYQYPALEEELDLNVARLALTRKPASQGLMLEAAPLLIELGECTLVMVGGLPANAEG</sequence>
<proteinExistence type="predicted"/>
<keyword evidence="2" id="KW-1185">Reference proteome</keyword>
<reference evidence="1 2" key="1">
    <citation type="submission" date="2019-07" db="EMBL/GenBank/DDBJ databases">
        <title>Whole genome shotgun sequence of Rhodospirillum oryzae NBRC 107573.</title>
        <authorList>
            <person name="Hosoyama A."/>
            <person name="Uohara A."/>
            <person name="Ohji S."/>
            <person name="Ichikawa N."/>
        </authorList>
    </citation>
    <scope>NUCLEOTIDE SEQUENCE [LARGE SCALE GENOMIC DNA]</scope>
    <source>
        <strain evidence="1 2">NBRC 107573</strain>
    </source>
</reference>
<protein>
    <submittedName>
        <fullName evidence="1">Uncharacterized protein</fullName>
    </submittedName>
</protein>
<evidence type="ECO:0000313" key="1">
    <source>
        <dbReference type="EMBL" id="GEO82779.1"/>
    </source>
</evidence>
<accession>A0A512HBF1</accession>
<comment type="caution">
    <text evidence="1">The sequence shown here is derived from an EMBL/GenBank/DDBJ whole genome shotgun (WGS) entry which is preliminary data.</text>
</comment>
<dbReference type="EMBL" id="BJZO01000110">
    <property type="protein sequence ID" value="GEO82779.1"/>
    <property type="molecule type" value="Genomic_DNA"/>
</dbReference>
<organism evidence="1 2">
    <name type="scientific">Pararhodospirillum oryzae</name>
    <dbReference type="NCBI Taxonomy" id="478448"/>
    <lineage>
        <taxon>Bacteria</taxon>
        <taxon>Pseudomonadati</taxon>
        <taxon>Pseudomonadota</taxon>
        <taxon>Alphaproteobacteria</taxon>
        <taxon>Rhodospirillales</taxon>
        <taxon>Rhodospirillaceae</taxon>
        <taxon>Pararhodospirillum</taxon>
    </lineage>
</organism>